<comment type="caution">
    <text evidence="2">The sequence shown here is derived from an EMBL/GenBank/DDBJ whole genome shotgun (WGS) entry which is preliminary data.</text>
</comment>
<evidence type="ECO:0000313" key="3">
    <source>
        <dbReference type="Proteomes" id="UP001177670"/>
    </source>
</evidence>
<feature type="compositionally biased region" description="Basic and acidic residues" evidence="1">
    <location>
        <begin position="87"/>
        <end position="99"/>
    </location>
</feature>
<proteinExistence type="predicted"/>
<organism evidence="2 3">
    <name type="scientific">Melipona bicolor</name>
    <dbReference type="NCBI Taxonomy" id="60889"/>
    <lineage>
        <taxon>Eukaryota</taxon>
        <taxon>Metazoa</taxon>
        <taxon>Ecdysozoa</taxon>
        <taxon>Arthropoda</taxon>
        <taxon>Hexapoda</taxon>
        <taxon>Insecta</taxon>
        <taxon>Pterygota</taxon>
        <taxon>Neoptera</taxon>
        <taxon>Endopterygota</taxon>
        <taxon>Hymenoptera</taxon>
        <taxon>Apocrita</taxon>
        <taxon>Aculeata</taxon>
        <taxon>Apoidea</taxon>
        <taxon>Anthophila</taxon>
        <taxon>Apidae</taxon>
        <taxon>Melipona</taxon>
    </lineage>
</organism>
<dbReference type="Proteomes" id="UP001177670">
    <property type="component" value="Unassembled WGS sequence"/>
</dbReference>
<keyword evidence="3" id="KW-1185">Reference proteome</keyword>
<evidence type="ECO:0000313" key="2">
    <source>
        <dbReference type="EMBL" id="KAK1119903.1"/>
    </source>
</evidence>
<accession>A0AA40FIV8</accession>
<feature type="region of interest" description="Disordered" evidence="1">
    <location>
        <begin position="79"/>
        <end position="99"/>
    </location>
</feature>
<evidence type="ECO:0000256" key="1">
    <source>
        <dbReference type="SAM" id="MobiDB-lite"/>
    </source>
</evidence>
<name>A0AA40FIV8_9HYME</name>
<protein>
    <submittedName>
        <fullName evidence="2">Uncharacterized protein</fullName>
    </submittedName>
</protein>
<dbReference type="EMBL" id="JAHYIQ010000034">
    <property type="protein sequence ID" value="KAK1119903.1"/>
    <property type="molecule type" value="Genomic_DNA"/>
</dbReference>
<dbReference type="AlphaFoldDB" id="A0AA40FIV8"/>
<sequence>MAPLKHDCLFPLTTPTCQWAGHAAPETAPRLQQRSPLYVTLPLRSRTASHHREPVTQLQTRARLQPFAAWLRDTIDSFGNQTHPPKLFREATESRLSKA</sequence>
<gene>
    <name evidence="2" type="ORF">K0M31_012976</name>
</gene>
<reference evidence="2" key="1">
    <citation type="submission" date="2021-10" db="EMBL/GenBank/DDBJ databases">
        <title>Melipona bicolor Genome sequencing and assembly.</title>
        <authorList>
            <person name="Araujo N.S."/>
            <person name="Arias M.C."/>
        </authorList>
    </citation>
    <scope>NUCLEOTIDE SEQUENCE</scope>
    <source>
        <strain evidence="2">USP_2M_L1-L4_2017</strain>
        <tissue evidence="2">Whole body</tissue>
    </source>
</reference>